<comment type="caution">
    <text evidence="1">The sequence shown here is derived from an EMBL/GenBank/DDBJ whole genome shotgun (WGS) entry which is preliminary data.</text>
</comment>
<feature type="non-terminal residue" evidence="1">
    <location>
        <position position="1"/>
    </location>
</feature>
<sequence length="44" mass="5096">IQRSFHSALYRVRVEIISTKNLSQCFISVGKRPSTLTEFEILVQ</sequence>
<dbReference type="Proteomes" id="UP000789405">
    <property type="component" value="Unassembled WGS sequence"/>
</dbReference>
<gene>
    <name evidence="1" type="ORF">DERYTH_LOCUS24440</name>
</gene>
<protein>
    <submittedName>
        <fullName evidence="1">1161_t:CDS:1</fullName>
    </submittedName>
</protein>
<feature type="non-terminal residue" evidence="1">
    <location>
        <position position="44"/>
    </location>
</feature>
<evidence type="ECO:0000313" key="1">
    <source>
        <dbReference type="EMBL" id="CAG8806273.1"/>
    </source>
</evidence>
<keyword evidence="2" id="KW-1185">Reference proteome</keyword>
<organism evidence="1 2">
    <name type="scientific">Dentiscutata erythropus</name>
    <dbReference type="NCBI Taxonomy" id="1348616"/>
    <lineage>
        <taxon>Eukaryota</taxon>
        <taxon>Fungi</taxon>
        <taxon>Fungi incertae sedis</taxon>
        <taxon>Mucoromycota</taxon>
        <taxon>Glomeromycotina</taxon>
        <taxon>Glomeromycetes</taxon>
        <taxon>Diversisporales</taxon>
        <taxon>Gigasporaceae</taxon>
        <taxon>Dentiscutata</taxon>
    </lineage>
</organism>
<proteinExistence type="predicted"/>
<dbReference type="EMBL" id="CAJVPY010041030">
    <property type="protein sequence ID" value="CAG8806273.1"/>
    <property type="molecule type" value="Genomic_DNA"/>
</dbReference>
<evidence type="ECO:0000313" key="2">
    <source>
        <dbReference type="Proteomes" id="UP000789405"/>
    </source>
</evidence>
<accession>A0A9N9K1L2</accession>
<dbReference type="AlphaFoldDB" id="A0A9N9K1L2"/>
<reference evidence="1" key="1">
    <citation type="submission" date="2021-06" db="EMBL/GenBank/DDBJ databases">
        <authorList>
            <person name="Kallberg Y."/>
            <person name="Tangrot J."/>
            <person name="Rosling A."/>
        </authorList>
    </citation>
    <scope>NUCLEOTIDE SEQUENCE</scope>
    <source>
        <strain evidence="1">MA453B</strain>
    </source>
</reference>
<name>A0A9N9K1L2_9GLOM</name>